<dbReference type="GeneID" id="106079058"/>
<dbReference type="AlphaFoldDB" id="A0A9W2ZFI9"/>
<sequence length="324" mass="36704">MNENKAIMSTELAGGRYEGIYEIGEDEYECSLQFVFGCPKEKRHKEYIPANVFSYQDLPERYRDINLFQLIQVISFLTVKVTVQYTSLNRPQHVQNTNRPYPFGAERGSSKTRVGTGRIGTVWKFGEADGRSCPCTECQRSDNPKKTWGLIRVITAVHVVYDTSEAVQSTCRFGFNDSCSPEVVFQGVDMERADVNDDRCHLSCVTHNVALIDSLKGQWSRYTTLHKKVMGRFRSPEDRLVAVVSHPHGCSKQISLGEWTHRDVTGESSPGHPFVKYTYTTATCRGSSGATVYIMGRSWALWYNQIHSGFNDHEQYNFSGNGCD</sequence>
<evidence type="ECO:0000313" key="4">
    <source>
        <dbReference type="RefSeq" id="XP_055873670.1"/>
    </source>
</evidence>
<keyword evidence="1" id="KW-1185">Reference proteome</keyword>
<dbReference type="RefSeq" id="XP_055873669.1">
    <property type="nucleotide sequence ID" value="XM_056017694.1"/>
</dbReference>
<dbReference type="RefSeq" id="XP_055873668.1">
    <property type="nucleotide sequence ID" value="XM_056017693.1"/>
</dbReference>
<reference evidence="2 3" key="1">
    <citation type="submission" date="2025-04" db="UniProtKB">
        <authorList>
            <consortium name="RefSeq"/>
        </authorList>
    </citation>
    <scope>IDENTIFICATION</scope>
</reference>
<evidence type="ECO:0000313" key="5">
    <source>
        <dbReference type="RefSeq" id="XP_055873671.1"/>
    </source>
</evidence>
<protein>
    <submittedName>
        <fullName evidence="2 3">Uncharacterized protein LOC106079058</fullName>
    </submittedName>
</protein>
<dbReference type="RefSeq" id="XP_055873672.1">
    <property type="nucleotide sequence ID" value="XM_056017697.1"/>
</dbReference>
<evidence type="ECO:0000313" key="1">
    <source>
        <dbReference type="Proteomes" id="UP001165740"/>
    </source>
</evidence>
<dbReference type="InterPro" id="IPR009003">
    <property type="entry name" value="Peptidase_S1_PA"/>
</dbReference>
<dbReference type="OMA" id="CNQSANG"/>
<organism evidence="1 5">
    <name type="scientific">Biomphalaria glabrata</name>
    <name type="common">Bloodfluke planorb</name>
    <name type="synonym">Freshwater snail</name>
    <dbReference type="NCBI Taxonomy" id="6526"/>
    <lineage>
        <taxon>Eukaryota</taxon>
        <taxon>Metazoa</taxon>
        <taxon>Spiralia</taxon>
        <taxon>Lophotrochozoa</taxon>
        <taxon>Mollusca</taxon>
        <taxon>Gastropoda</taxon>
        <taxon>Heterobranchia</taxon>
        <taxon>Euthyneura</taxon>
        <taxon>Panpulmonata</taxon>
        <taxon>Hygrophila</taxon>
        <taxon>Lymnaeoidea</taxon>
        <taxon>Planorbidae</taxon>
        <taxon>Biomphalaria</taxon>
    </lineage>
</organism>
<name>A0A9W2ZFI9_BIOGL</name>
<gene>
    <name evidence="2 3 4 5 6" type="primary">LOC106079058</name>
</gene>
<proteinExistence type="predicted"/>
<dbReference type="Proteomes" id="UP001165740">
    <property type="component" value="Chromosome 18"/>
</dbReference>
<dbReference type="RefSeq" id="XP_055873671.1">
    <property type="nucleotide sequence ID" value="XM_056017696.1"/>
</dbReference>
<dbReference type="RefSeq" id="XP_055873670.1">
    <property type="nucleotide sequence ID" value="XM_056017695.1"/>
</dbReference>
<evidence type="ECO:0000313" key="3">
    <source>
        <dbReference type="RefSeq" id="XP_055873669.1"/>
    </source>
</evidence>
<evidence type="ECO:0000313" key="6">
    <source>
        <dbReference type="RefSeq" id="XP_055873672.1"/>
    </source>
</evidence>
<evidence type="ECO:0000313" key="2">
    <source>
        <dbReference type="RefSeq" id="XP_055873668.1"/>
    </source>
</evidence>
<accession>A0A9W2ZFI9</accession>
<dbReference type="OrthoDB" id="6045352at2759"/>
<dbReference type="SUPFAM" id="SSF50494">
    <property type="entry name" value="Trypsin-like serine proteases"/>
    <property type="match status" value="1"/>
</dbReference>